<protein>
    <recommendedName>
        <fullName evidence="4">Cyclin-dependent kinase inhibitor domain-containing protein</fullName>
    </recommendedName>
</protein>
<dbReference type="InterPro" id="IPR003175">
    <property type="entry name" value="CDI_dom"/>
</dbReference>
<dbReference type="Proteomes" id="UP000242457">
    <property type="component" value="Unassembled WGS sequence"/>
</dbReference>
<dbReference type="Pfam" id="PF02234">
    <property type="entry name" value="CDI"/>
    <property type="match status" value="1"/>
</dbReference>
<sequence>MYPAILAHGAGKVAMLAASFCREVHFTVLSSTTMASRVPRCLFGKPNSRETVEMLHEALDAERSKFAKRWGVDPRSEDKENNYQKKYHDKYEQSPKKRSNPYSRQTSIHGLDELTACVIDCTHSSSYLRNINLEHSIKSNRIYFTSRSSSKSLPSESADKTSLERNVNIVMPDVKVYLVYVSNNNYYYPVCGGTFVQEVICIPIHLFNGTLTESAIDFSSVLSFSLANTRLQACILLQRGNSLEAYHIVYKPQRAIIYAKSCVALAKERWNFDFEKEEPLPGRYVWVKLDQHGNEIRNPLEANSRVENIQTMQEEDTQDDDVTMQDHAEDKDDDKMTDIKVDRLKLKSEEDQIENCEDVDYRKREQWLPMNENI</sequence>
<dbReference type="GO" id="GO:0005634">
    <property type="term" value="C:nucleus"/>
    <property type="evidence" value="ECO:0007669"/>
    <property type="project" value="InterPro"/>
</dbReference>
<feature type="domain" description="Cyclin-dependent kinase inhibitor" evidence="4">
    <location>
        <begin position="265"/>
        <end position="289"/>
    </location>
</feature>
<dbReference type="AlphaFoldDB" id="A0A2A3ER81"/>
<dbReference type="InterPro" id="IPR029841">
    <property type="entry name" value="CDKN1A"/>
</dbReference>
<reference evidence="5 6" key="1">
    <citation type="submission" date="2014-07" db="EMBL/GenBank/DDBJ databases">
        <title>Genomic and transcriptomic analysis on Apis cerana provide comprehensive insights into honey bee biology.</title>
        <authorList>
            <person name="Diao Q."/>
            <person name="Sun L."/>
            <person name="Zheng H."/>
            <person name="Zheng H."/>
            <person name="Xu S."/>
            <person name="Wang S."/>
            <person name="Zeng Z."/>
            <person name="Hu F."/>
            <person name="Su S."/>
            <person name="Wu J."/>
        </authorList>
    </citation>
    <scope>NUCLEOTIDE SEQUENCE [LARGE SCALE GENOMIC DNA]</scope>
    <source>
        <tissue evidence="5">Pupae without intestine</tissue>
    </source>
</reference>
<dbReference type="PANTHER" id="PTHR46778:SF1">
    <property type="entry name" value="CYCLIN-DEPENDENT KINASE INHIBITOR 1"/>
    <property type="match status" value="1"/>
</dbReference>
<dbReference type="GO" id="GO:0006974">
    <property type="term" value="P:DNA damage response"/>
    <property type="evidence" value="ECO:0007669"/>
    <property type="project" value="TreeGrafter"/>
</dbReference>
<evidence type="ECO:0000313" key="6">
    <source>
        <dbReference type="Proteomes" id="UP000242457"/>
    </source>
</evidence>
<feature type="region of interest" description="Disordered" evidence="3">
    <location>
        <begin position="72"/>
        <end position="105"/>
    </location>
</feature>
<evidence type="ECO:0000256" key="1">
    <source>
        <dbReference type="ARBA" id="ARBA00006726"/>
    </source>
</evidence>
<accession>A0A2A3ER81</accession>
<dbReference type="Gene3D" id="4.10.365.10">
    <property type="entry name" value="p27"/>
    <property type="match status" value="2"/>
</dbReference>
<dbReference type="GO" id="GO:0004861">
    <property type="term" value="F:cyclin-dependent protein serine/threonine kinase inhibitor activity"/>
    <property type="evidence" value="ECO:0007669"/>
    <property type="project" value="InterPro"/>
</dbReference>
<keyword evidence="6" id="KW-1185">Reference proteome</keyword>
<organism evidence="5 6">
    <name type="scientific">Apis cerana cerana</name>
    <name type="common">Oriental honeybee</name>
    <dbReference type="NCBI Taxonomy" id="94128"/>
    <lineage>
        <taxon>Eukaryota</taxon>
        <taxon>Metazoa</taxon>
        <taxon>Ecdysozoa</taxon>
        <taxon>Arthropoda</taxon>
        <taxon>Hexapoda</taxon>
        <taxon>Insecta</taxon>
        <taxon>Pterygota</taxon>
        <taxon>Neoptera</taxon>
        <taxon>Endopterygota</taxon>
        <taxon>Hymenoptera</taxon>
        <taxon>Apocrita</taxon>
        <taxon>Aculeata</taxon>
        <taxon>Apoidea</taxon>
        <taxon>Anthophila</taxon>
        <taxon>Apidae</taxon>
        <taxon>Apis</taxon>
    </lineage>
</organism>
<name>A0A2A3ER81_APICC</name>
<dbReference type="GO" id="GO:2000045">
    <property type="term" value="P:regulation of G1/S transition of mitotic cell cycle"/>
    <property type="evidence" value="ECO:0007669"/>
    <property type="project" value="TreeGrafter"/>
</dbReference>
<feature type="compositionally biased region" description="Basic and acidic residues" evidence="3">
    <location>
        <begin position="72"/>
        <end position="83"/>
    </location>
</feature>
<evidence type="ECO:0000256" key="3">
    <source>
        <dbReference type="SAM" id="MobiDB-lite"/>
    </source>
</evidence>
<dbReference type="InterPro" id="IPR044898">
    <property type="entry name" value="CDI_dom_sf"/>
</dbReference>
<dbReference type="GO" id="GO:0072331">
    <property type="term" value="P:signal transduction by p53 class mediator"/>
    <property type="evidence" value="ECO:0007669"/>
    <property type="project" value="InterPro"/>
</dbReference>
<keyword evidence="2" id="KW-0649">Protein kinase inhibitor</keyword>
<gene>
    <name evidence="5" type="ORF">APICC_09364</name>
</gene>
<evidence type="ECO:0000313" key="5">
    <source>
        <dbReference type="EMBL" id="PBC34275.1"/>
    </source>
</evidence>
<evidence type="ECO:0000256" key="2">
    <source>
        <dbReference type="ARBA" id="ARBA00023013"/>
    </source>
</evidence>
<dbReference type="GO" id="GO:0000307">
    <property type="term" value="C:cyclin-dependent protein kinase holoenzyme complex"/>
    <property type="evidence" value="ECO:0007669"/>
    <property type="project" value="TreeGrafter"/>
</dbReference>
<comment type="similarity">
    <text evidence="1">Belongs to the CDI family.</text>
</comment>
<proteinExistence type="inferred from homology"/>
<dbReference type="PANTHER" id="PTHR46778">
    <property type="entry name" value="CYCLIN-DEPENDENT KINASE INHIBITOR 1-RELATED"/>
    <property type="match status" value="1"/>
</dbReference>
<dbReference type="EMBL" id="KZ288192">
    <property type="protein sequence ID" value="PBC34275.1"/>
    <property type="molecule type" value="Genomic_DNA"/>
</dbReference>
<evidence type="ECO:0000259" key="4">
    <source>
        <dbReference type="Pfam" id="PF02234"/>
    </source>
</evidence>
<dbReference type="OrthoDB" id="6818750at2759"/>